<feature type="transmembrane region" description="Helical" evidence="8">
    <location>
        <begin position="40"/>
        <end position="61"/>
    </location>
</feature>
<evidence type="ECO:0000256" key="8">
    <source>
        <dbReference type="RuleBase" id="RU363041"/>
    </source>
</evidence>
<comment type="subcellular location">
    <subcellularLocation>
        <location evidence="1 8">Cell membrane</location>
        <topology evidence="1 8">Multi-pass membrane protein</topology>
    </subcellularLocation>
</comment>
<keyword evidence="5 8" id="KW-0812">Transmembrane</keyword>
<proteinExistence type="inferred from homology"/>
<feature type="transmembrane region" description="Helical" evidence="8">
    <location>
        <begin position="207"/>
        <end position="229"/>
    </location>
</feature>
<dbReference type="InterPro" id="IPR052017">
    <property type="entry name" value="TSUP"/>
</dbReference>
<evidence type="ECO:0000313" key="10">
    <source>
        <dbReference type="Proteomes" id="UP001164472"/>
    </source>
</evidence>
<feature type="transmembrane region" description="Helical" evidence="8">
    <location>
        <begin position="101"/>
        <end position="121"/>
    </location>
</feature>
<sequence length="257" mass="26909">MIDWTIVALAGFLGGMLNAVAGGGSFITLPALIWVGVPPIAANTTGTAALLPGYLASAWRFRRDIEYPMGLSLWPVIVIAILGGCIGAITLLLTSDQLFSVLIPWLILLSTTAFIVGPKLINMRGFTPDRATQSDSTQQSFVNAVALLIICIYGGYFNGGMGIILLAAFGLMGQSNLLGMNGLKNIVSALLTVIAVMVYAVGGTIDLAYLLILGVGSVIGGYVGAGVAYRVSQQKLRLFIITIGCLMAAGFFLKGSW</sequence>
<dbReference type="AlphaFoldDB" id="A0A9E8KJL9"/>
<evidence type="ECO:0000256" key="2">
    <source>
        <dbReference type="ARBA" id="ARBA00009142"/>
    </source>
</evidence>
<evidence type="ECO:0000256" key="5">
    <source>
        <dbReference type="ARBA" id="ARBA00022692"/>
    </source>
</evidence>
<evidence type="ECO:0000256" key="6">
    <source>
        <dbReference type="ARBA" id="ARBA00022989"/>
    </source>
</evidence>
<evidence type="ECO:0000313" key="9">
    <source>
        <dbReference type="EMBL" id="UZW75186.1"/>
    </source>
</evidence>
<evidence type="ECO:0000256" key="4">
    <source>
        <dbReference type="ARBA" id="ARBA00022475"/>
    </source>
</evidence>
<dbReference type="EMBL" id="CP101527">
    <property type="protein sequence ID" value="UZW75186.1"/>
    <property type="molecule type" value="Genomic_DNA"/>
</dbReference>
<keyword evidence="7 8" id="KW-0472">Membrane</keyword>
<keyword evidence="4 8" id="KW-1003">Cell membrane</keyword>
<keyword evidence="3" id="KW-0813">Transport</keyword>
<reference evidence="9" key="1">
    <citation type="submission" date="2022-07" db="EMBL/GenBank/DDBJ databases">
        <title>Alkalimarinus sp. nov., isolated from gut of a Alitta virens.</title>
        <authorList>
            <person name="Yang A.I."/>
            <person name="Shin N.-R."/>
        </authorList>
    </citation>
    <scope>NUCLEOTIDE SEQUENCE</scope>
    <source>
        <strain evidence="9">FA028</strain>
    </source>
</reference>
<organism evidence="9 10">
    <name type="scientific">Alkalimarinus sediminis</name>
    <dbReference type="NCBI Taxonomy" id="1632866"/>
    <lineage>
        <taxon>Bacteria</taxon>
        <taxon>Pseudomonadati</taxon>
        <taxon>Pseudomonadota</taxon>
        <taxon>Gammaproteobacteria</taxon>
        <taxon>Alteromonadales</taxon>
        <taxon>Alteromonadaceae</taxon>
        <taxon>Alkalimarinus</taxon>
    </lineage>
</organism>
<dbReference type="GO" id="GO:0005886">
    <property type="term" value="C:plasma membrane"/>
    <property type="evidence" value="ECO:0007669"/>
    <property type="project" value="UniProtKB-SubCell"/>
</dbReference>
<protein>
    <recommendedName>
        <fullName evidence="8">Probable membrane transporter protein</fullName>
    </recommendedName>
</protein>
<evidence type="ECO:0000256" key="1">
    <source>
        <dbReference type="ARBA" id="ARBA00004651"/>
    </source>
</evidence>
<dbReference type="KEGG" id="asem:NNL22_00845"/>
<comment type="similarity">
    <text evidence="2 8">Belongs to the 4-toluene sulfonate uptake permease (TSUP) (TC 2.A.102) family.</text>
</comment>
<name>A0A9E8KJL9_9ALTE</name>
<feature type="transmembrane region" description="Helical" evidence="8">
    <location>
        <begin position="183"/>
        <end position="201"/>
    </location>
</feature>
<dbReference type="PANTHER" id="PTHR30269:SF0">
    <property type="entry name" value="MEMBRANE TRANSPORTER PROTEIN YFCA-RELATED"/>
    <property type="match status" value="1"/>
</dbReference>
<evidence type="ECO:0000256" key="7">
    <source>
        <dbReference type="ARBA" id="ARBA00023136"/>
    </source>
</evidence>
<dbReference type="InterPro" id="IPR002781">
    <property type="entry name" value="TM_pro_TauE-like"/>
</dbReference>
<keyword evidence="6 8" id="KW-1133">Transmembrane helix</keyword>
<dbReference type="Proteomes" id="UP001164472">
    <property type="component" value="Chromosome"/>
</dbReference>
<feature type="transmembrane region" description="Helical" evidence="8">
    <location>
        <begin position="6"/>
        <end position="33"/>
    </location>
</feature>
<accession>A0A9E8KJL9</accession>
<feature type="transmembrane region" description="Helical" evidence="8">
    <location>
        <begin position="141"/>
        <end position="171"/>
    </location>
</feature>
<evidence type="ECO:0000256" key="3">
    <source>
        <dbReference type="ARBA" id="ARBA00022448"/>
    </source>
</evidence>
<gene>
    <name evidence="9" type="ORF">NNL22_00845</name>
</gene>
<feature type="transmembrane region" description="Helical" evidence="8">
    <location>
        <begin position="236"/>
        <end position="253"/>
    </location>
</feature>
<feature type="transmembrane region" description="Helical" evidence="8">
    <location>
        <begin position="73"/>
        <end position="94"/>
    </location>
</feature>
<dbReference type="Pfam" id="PF01925">
    <property type="entry name" value="TauE"/>
    <property type="match status" value="1"/>
</dbReference>
<dbReference type="PANTHER" id="PTHR30269">
    <property type="entry name" value="TRANSMEMBRANE PROTEIN YFCA"/>
    <property type="match status" value="1"/>
</dbReference>
<keyword evidence="10" id="KW-1185">Reference proteome</keyword>